<dbReference type="Pfam" id="PF17765">
    <property type="entry name" value="MLTR_LBD"/>
    <property type="match status" value="1"/>
</dbReference>
<dbReference type="PROSITE" id="PS50943">
    <property type="entry name" value="HTH_CROC1"/>
    <property type="match status" value="1"/>
</dbReference>
<dbReference type="STRING" id="235985.SAMN05414137_13430"/>
<dbReference type="CDD" id="cd00093">
    <property type="entry name" value="HTH_XRE"/>
    <property type="match status" value="1"/>
</dbReference>
<sequence>MNDSSSSSIGGFLRACRDRTTPQAAGLSPGPGARRTPGLRREELASLAGISIDYYIRLERGRETHPSPAVVDSLARALRLDDFEHRHLRDLAVSAAGTRRGSEPNAAPARDLPPGIAAILEALRPNPAYAVSRTTDVLAWNPGGLRLYPGLEQWPQSRRNLARYVFLHPDAPELLDDWDEQIRGCVSRLRVLAGVEPDAPDLVELVTELRAKSPEFAALWDRYDVLPHANGVKAFHHPDVGDVALGYQSLPIEGTPGHRLTVYHATPGTPDHAAMLRLDAIGAQEPAGPTAPAHSPSQPVA</sequence>
<dbReference type="Proteomes" id="UP000183015">
    <property type="component" value="Unassembled WGS sequence"/>
</dbReference>
<evidence type="ECO:0000313" key="4">
    <source>
        <dbReference type="Proteomes" id="UP000183015"/>
    </source>
</evidence>
<dbReference type="PANTHER" id="PTHR35010">
    <property type="entry name" value="BLL4672 PROTEIN-RELATED"/>
    <property type="match status" value="1"/>
</dbReference>
<dbReference type="PANTHER" id="PTHR35010:SF2">
    <property type="entry name" value="BLL4672 PROTEIN"/>
    <property type="match status" value="1"/>
</dbReference>
<dbReference type="eggNOG" id="COG1396">
    <property type="taxonomic scope" value="Bacteria"/>
</dbReference>
<dbReference type="OrthoDB" id="3542608at2"/>
<dbReference type="AlphaFoldDB" id="A0A1H7ZDJ9"/>
<accession>A0A1H7ZDJ9</accession>
<dbReference type="SUPFAM" id="SSF47413">
    <property type="entry name" value="lambda repressor-like DNA-binding domains"/>
    <property type="match status" value="1"/>
</dbReference>
<dbReference type="RefSeq" id="WP_042442601.1">
    <property type="nucleotide sequence ID" value="NZ_BBPN01000003.1"/>
</dbReference>
<feature type="region of interest" description="Disordered" evidence="1">
    <location>
        <begin position="19"/>
        <end position="39"/>
    </location>
</feature>
<dbReference type="Gene3D" id="1.10.260.40">
    <property type="entry name" value="lambda repressor-like DNA-binding domains"/>
    <property type="match status" value="1"/>
</dbReference>
<protein>
    <submittedName>
        <fullName evidence="3">Helix-turn-helix domain-containing protein</fullName>
    </submittedName>
</protein>
<proteinExistence type="predicted"/>
<dbReference type="Gene3D" id="3.30.450.180">
    <property type="match status" value="1"/>
</dbReference>
<name>A0A1H7ZDJ9_STRJI</name>
<dbReference type="Pfam" id="PF13560">
    <property type="entry name" value="HTH_31"/>
    <property type="match status" value="1"/>
</dbReference>
<dbReference type="SMART" id="SM00530">
    <property type="entry name" value="HTH_XRE"/>
    <property type="match status" value="1"/>
</dbReference>
<dbReference type="InterPro" id="IPR041413">
    <property type="entry name" value="MLTR_LBD"/>
</dbReference>
<dbReference type="GO" id="GO:0003677">
    <property type="term" value="F:DNA binding"/>
    <property type="evidence" value="ECO:0007669"/>
    <property type="project" value="InterPro"/>
</dbReference>
<dbReference type="EMBL" id="FOAZ01000034">
    <property type="protein sequence ID" value="SEM56074.1"/>
    <property type="molecule type" value="Genomic_DNA"/>
</dbReference>
<evidence type="ECO:0000256" key="1">
    <source>
        <dbReference type="SAM" id="MobiDB-lite"/>
    </source>
</evidence>
<gene>
    <name evidence="3" type="ORF">SAMN05414137_13430</name>
</gene>
<evidence type="ECO:0000313" key="3">
    <source>
        <dbReference type="EMBL" id="SEM56074.1"/>
    </source>
</evidence>
<evidence type="ECO:0000259" key="2">
    <source>
        <dbReference type="PROSITE" id="PS50943"/>
    </source>
</evidence>
<dbReference type="InterPro" id="IPR001387">
    <property type="entry name" value="Cro/C1-type_HTH"/>
</dbReference>
<organism evidence="3 4">
    <name type="scientific">Streptacidiphilus jiangxiensis</name>
    <dbReference type="NCBI Taxonomy" id="235985"/>
    <lineage>
        <taxon>Bacteria</taxon>
        <taxon>Bacillati</taxon>
        <taxon>Actinomycetota</taxon>
        <taxon>Actinomycetes</taxon>
        <taxon>Kitasatosporales</taxon>
        <taxon>Streptomycetaceae</taxon>
        <taxon>Streptacidiphilus</taxon>
    </lineage>
</organism>
<reference evidence="4" key="1">
    <citation type="submission" date="2016-10" db="EMBL/GenBank/DDBJ databases">
        <authorList>
            <person name="Varghese N."/>
        </authorList>
    </citation>
    <scope>NUCLEOTIDE SEQUENCE [LARGE SCALE GENOMIC DNA]</scope>
    <source>
        <strain evidence="4">DSM 45096 / BCRC 16803 / CGMCC 4.1857 / CIP 109030 / JCM 12277 / KCTC 19219 / NBRC 100920 / 33214</strain>
    </source>
</reference>
<dbReference type="InterPro" id="IPR010982">
    <property type="entry name" value="Lambda_DNA-bd_dom_sf"/>
</dbReference>
<keyword evidence="4" id="KW-1185">Reference proteome</keyword>
<feature type="domain" description="HTH cro/C1-type" evidence="2">
    <location>
        <begin position="38"/>
        <end position="83"/>
    </location>
</feature>